<dbReference type="Proteomes" id="UP000029096">
    <property type="component" value="Unassembled WGS sequence"/>
</dbReference>
<organism evidence="1 2">
    <name type="scientific">Bifidobacterium bohemicum DSM 22767</name>
    <dbReference type="NCBI Taxonomy" id="1437606"/>
    <lineage>
        <taxon>Bacteria</taxon>
        <taxon>Bacillati</taxon>
        <taxon>Actinomycetota</taxon>
        <taxon>Actinomycetes</taxon>
        <taxon>Bifidobacteriales</taxon>
        <taxon>Bifidobacteriaceae</taxon>
        <taxon>Bifidobacterium</taxon>
    </lineage>
</organism>
<dbReference type="AlphaFoldDB" id="A0A086ZH46"/>
<sequence>MPFNNSNLPFMHKPSRIDNYIITGDGSETPSDRSDETGQIINIVIGRSVGRHGLTTATNTYDTCAENGSKNGYQRH</sequence>
<reference evidence="1 2" key="1">
    <citation type="submission" date="2014-03" db="EMBL/GenBank/DDBJ databases">
        <title>Genomics of Bifidobacteria.</title>
        <authorList>
            <person name="Ventura M."/>
            <person name="Milani C."/>
            <person name="Lugli G.A."/>
        </authorList>
    </citation>
    <scope>NUCLEOTIDE SEQUENCE [LARGE SCALE GENOMIC DNA]</scope>
    <source>
        <strain evidence="1 2">DSM 22767</strain>
    </source>
</reference>
<dbReference type="EMBL" id="JGYP01000002">
    <property type="protein sequence ID" value="KFI45846.1"/>
    <property type="molecule type" value="Genomic_DNA"/>
</dbReference>
<gene>
    <name evidence="1" type="ORF">BBOH_0649</name>
</gene>
<keyword evidence="2" id="KW-1185">Reference proteome</keyword>
<evidence type="ECO:0000313" key="2">
    <source>
        <dbReference type="Proteomes" id="UP000029096"/>
    </source>
</evidence>
<proteinExistence type="predicted"/>
<accession>A0A086ZH46</accession>
<protein>
    <submittedName>
        <fullName evidence="1">Uncharacterized protein</fullName>
    </submittedName>
</protein>
<comment type="caution">
    <text evidence="1">The sequence shown here is derived from an EMBL/GenBank/DDBJ whole genome shotgun (WGS) entry which is preliminary data.</text>
</comment>
<name>A0A086ZH46_9BIFI</name>
<evidence type="ECO:0000313" key="1">
    <source>
        <dbReference type="EMBL" id="KFI45846.1"/>
    </source>
</evidence>